<evidence type="ECO:0000313" key="2">
    <source>
        <dbReference type="Proteomes" id="UP001499915"/>
    </source>
</evidence>
<comment type="caution">
    <text evidence="1">The sequence shown here is derived from an EMBL/GenBank/DDBJ whole genome shotgun (WGS) entry which is preliminary data.</text>
</comment>
<evidence type="ECO:0000313" key="1">
    <source>
        <dbReference type="EMBL" id="GAA0690430.1"/>
    </source>
</evidence>
<accession>A0ABN1I5S7</accession>
<dbReference type="EMBL" id="BAAAET010000002">
    <property type="protein sequence ID" value="GAA0690430.1"/>
    <property type="molecule type" value="Genomic_DNA"/>
</dbReference>
<protein>
    <submittedName>
        <fullName evidence="1">Uncharacterized protein</fullName>
    </submittedName>
</protein>
<sequence length="121" mass="14667">MPIKLFKDFVDGRICFYWSDYDGQQVSPTMATLQEAEDWWKQYLFSQFVGWERRQSILDRRSNHDKRRRVAKWLYPASVAHRGRRVSDQPVRVDQDLAKEKIRLLKRIVTRSFDSSHLHQR</sequence>
<dbReference type="Proteomes" id="UP001499915">
    <property type="component" value="Unassembled WGS sequence"/>
</dbReference>
<proteinExistence type="predicted"/>
<organism evidence="1 2">
    <name type="scientific">Marinobacterium maritimum</name>
    <dbReference type="NCBI Taxonomy" id="500162"/>
    <lineage>
        <taxon>Bacteria</taxon>
        <taxon>Pseudomonadati</taxon>
        <taxon>Pseudomonadota</taxon>
        <taxon>Gammaproteobacteria</taxon>
        <taxon>Oceanospirillales</taxon>
        <taxon>Oceanospirillaceae</taxon>
        <taxon>Marinobacterium</taxon>
    </lineage>
</organism>
<keyword evidence="2" id="KW-1185">Reference proteome</keyword>
<dbReference type="RefSeq" id="WP_343804785.1">
    <property type="nucleotide sequence ID" value="NZ_BAAAET010000002.1"/>
</dbReference>
<gene>
    <name evidence="1" type="ORF">GCM10009104_16440</name>
</gene>
<reference evidence="1 2" key="1">
    <citation type="journal article" date="2019" name="Int. J. Syst. Evol. Microbiol.">
        <title>The Global Catalogue of Microorganisms (GCM) 10K type strain sequencing project: providing services to taxonomists for standard genome sequencing and annotation.</title>
        <authorList>
            <consortium name="The Broad Institute Genomics Platform"/>
            <consortium name="The Broad Institute Genome Sequencing Center for Infectious Disease"/>
            <person name="Wu L."/>
            <person name="Ma J."/>
        </authorList>
    </citation>
    <scope>NUCLEOTIDE SEQUENCE [LARGE SCALE GENOMIC DNA]</scope>
    <source>
        <strain evidence="1 2">JCM 15134</strain>
    </source>
</reference>
<name>A0ABN1I5S7_9GAMM</name>